<dbReference type="Proteomes" id="UP001596545">
    <property type="component" value="Unassembled WGS sequence"/>
</dbReference>
<feature type="region of interest" description="Disordered" evidence="1">
    <location>
        <begin position="50"/>
        <end position="95"/>
    </location>
</feature>
<keyword evidence="2" id="KW-0472">Membrane</keyword>
<feature type="transmembrane region" description="Helical" evidence="2">
    <location>
        <begin position="839"/>
        <end position="860"/>
    </location>
</feature>
<feature type="region of interest" description="Disordered" evidence="1">
    <location>
        <begin position="284"/>
        <end position="303"/>
    </location>
</feature>
<evidence type="ECO:0000256" key="2">
    <source>
        <dbReference type="SAM" id="Phobius"/>
    </source>
</evidence>
<evidence type="ECO:0000313" key="3">
    <source>
        <dbReference type="EMBL" id="MFC7323781.1"/>
    </source>
</evidence>
<comment type="caution">
    <text evidence="3">The sequence shown here is derived from an EMBL/GenBank/DDBJ whole genome shotgun (WGS) entry which is preliminary data.</text>
</comment>
<sequence>MSGGLVRTAETDRIPVIAQSNFEDAEQLKLTVETPAGLDITDEVIDGPRVRQETDNGEPAAVQTATNRAHEPRGPAATRIHGSTQSKSNHGATGLAGLHATPIETQTQTETPIEASRTVTNTNLEQGGSTTVTITATVGSAGRIGISEEFSPAVRSAEIQSLTVNDESVVPLVAAADETGVAVAYQDLTPGDTVTVEYTLGVGDNDQTYEITGEVSSGSQEIELEETTIVAGTGTSGTISAGGFVRWDVALDSVEASALQITVTGSDDLQTDDAQVQSTVSITDGEPSLSLESASASRGTTTGITVQNGSGGATYTTAIPAADIRSQVEKDDYYQIFRNVGDTEQIGLVTDEQTYTDGAVPDEAVRAVYATVQIDPDDAAGATEIRTRFLADTADVFLSREPQPTPTGFDTATLTVMDTSVSLREPQVYTTGAQTTIAGTASAGVDAVALYVRTERGFELIDLDGENGQRDAQIDVSGSSFSADEIKISSGDLPGNDILSLPGQYQVGVVPVAAVQRTTSNESLPTRVPAPVFLNRNVNTTGLTVRNGNLTLTRAGQNQTIATTTTDLSVAGQATGSEQILVALVGARGTIQTEIISTDGPTFTDTVTVGDVAAGEATLYAISTGRDGIVGDGQLPGADTDTETTLTGVAAYLNQRVTGGMTPAQAADVILSQTRADVGSDDRVVTERIQVSQPRITITNVTTEGQTGQALRIRGSTNNRPSETSLLVTLRQNTEIRQRTQVSSWAAGRWNVSLDTSNLSAGRYVVVAETINADDRQRFRLNTTAQTTTVTMTQSARPRGVDSAPKTTTVQPPTDSQSPTVPQSVPSIISLLITRVNGFGFGIFSYILSILLYGVGYRVLTSAT</sequence>
<feature type="compositionally biased region" description="Low complexity" evidence="1">
    <location>
        <begin position="286"/>
        <end position="297"/>
    </location>
</feature>
<name>A0ABD6AHK4_9EURY</name>
<gene>
    <name evidence="3" type="ORF">ACFQMF_04210</name>
</gene>
<evidence type="ECO:0000313" key="4">
    <source>
        <dbReference type="Proteomes" id="UP001596545"/>
    </source>
</evidence>
<keyword evidence="4" id="KW-1185">Reference proteome</keyword>
<dbReference type="AlphaFoldDB" id="A0ABD6AHK4"/>
<feature type="compositionally biased region" description="Polar residues" evidence="1">
    <location>
        <begin position="117"/>
        <end position="128"/>
    </location>
</feature>
<dbReference type="EMBL" id="JBHTBL010000003">
    <property type="protein sequence ID" value="MFC7323781.1"/>
    <property type="molecule type" value="Genomic_DNA"/>
</dbReference>
<proteinExistence type="predicted"/>
<feature type="compositionally biased region" description="Polar residues" evidence="1">
    <location>
        <begin position="805"/>
        <end position="815"/>
    </location>
</feature>
<organism evidence="3 4">
    <name type="scientific">Halorubrum rutilum</name>
    <dbReference type="NCBI Taxonomy" id="1364933"/>
    <lineage>
        <taxon>Archaea</taxon>
        <taxon>Methanobacteriati</taxon>
        <taxon>Methanobacteriota</taxon>
        <taxon>Stenosarchaea group</taxon>
        <taxon>Halobacteria</taxon>
        <taxon>Halobacteriales</taxon>
        <taxon>Haloferacaceae</taxon>
        <taxon>Halorubrum</taxon>
    </lineage>
</organism>
<feature type="region of interest" description="Disordered" evidence="1">
    <location>
        <begin position="107"/>
        <end position="128"/>
    </location>
</feature>
<keyword evidence="2" id="KW-0812">Transmembrane</keyword>
<keyword evidence="2" id="KW-1133">Transmembrane helix</keyword>
<evidence type="ECO:0008006" key="5">
    <source>
        <dbReference type="Google" id="ProtNLM"/>
    </source>
</evidence>
<evidence type="ECO:0000256" key="1">
    <source>
        <dbReference type="SAM" id="MobiDB-lite"/>
    </source>
</evidence>
<feature type="region of interest" description="Disordered" evidence="1">
    <location>
        <begin position="792"/>
        <end position="822"/>
    </location>
</feature>
<dbReference type="RefSeq" id="WP_256410060.1">
    <property type="nucleotide sequence ID" value="NZ_JANHDN010000009.1"/>
</dbReference>
<accession>A0ABD6AHK4</accession>
<feature type="compositionally biased region" description="Polar residues" evidence="1">
    <location>
        <begin position="81"/>
        <end position="91"/>
    </location>
</feature>
<reference evidence="3 4" key="1">
    <citation type="journal article" date="2019" name="Int. J. Syst. Evol. Microbiol.">
        <title>The Global Catalogue of Microorganisms (GCM) 10K type strain sequencing project: providing services to taxonomists for standard genome sequencing and annotation.</title>
        <authorList>
            <consortium name="The Broad Institute Genomics Platform"/>
            <consortium name="The Broad Institute Genome Sequencing Center for Infectious Disease"/>
            <person name="Wu L."/>
            <person name="Ma J."/>
        </authorList>
    </citation>
    <scope>NUCLEOTIDE SEQUENCE [LARGE SCALE GENOMIC DNA]</scope>
    <source>
        <strain evidence="3 4">CGMCC 1.12554</strain>
    </source>
</reference>
<protein>
    <recommendedName>
        <fullName evidence="5">Cell surface glycoprotein</fullName>
    </recommendedName>
</protein>